<evidence type="ECO:0000256" key="3">
    <source>
        <dbReference type="ARBA" id="ARBA00022741"/>
    </source>
</evidence>
<evidence type="ECO:0000313" key="10">
    <source>
        <dbReference type="EMBL" id="CAB9497503.1"/>
    </source>
</evidence>
<evidence type="ECO:0000256" key="6">
    <source>
        <dbReference type="ARBA" id="ARBA00023239"/>
    </source>
</evidence>
<dbReference type="Proteomes" id="UP001153069">
    <property type="component" value="Unassembled WGS sequence"/>
</dbReference>
<sequence>MMMSSPKSTPIATPKLEQLDRSESESDSINGGSEVFENDSGGGKEDLDADFEGNSKQHLEPEALELAKKENMYVWYLRFVVTALLGAVALAVCLSVYFVTKRSEEADMENDFVDLSEKLVDTFEITFQQRFGIVDNFAQELTSYEKDAPNVTWPFVTMPDFERRAGRTAALADLFCILILPMVPAEQRVEWEHYAVANQGWRGEGLALQQGIPVEDVQVRQMEPRMAKFLPDGTIAPEDRPGPYFPIWQTFPAVNLEGHTLLNLYRWSPLYTSSIDSVLQNKRPVLPASYDYWGAPKDDIRRAVFNLYIVSYSRYSSQTYEDDPIMSFFYPIFDRLDGEPQDREVKAVLLGVIYWRTYLNGILPPGANGIHVILENQCDQTYTYRVDGTESHFLGHGDLHDTKYDYLETQVDLTLGKDIYADNNNTADQERLEADCGYKLRVYPSQQFHDSHTTNKPLIYTISLAAVFVFTSAVFLLYDYCVERRQKVLLKSARQSGAIVQNLFPENVRNRMYQEQEQEDKMRDGKDTWKADGGTGAAGFHGRPNADLFQETTVFFADLVGFTAWSSKRTPVEVFELLEALYGAFDKIAKRRKVFKVETIGDCYVAVTGIPEPQDNHAAIMARFAVSCMAEMNRMTHDELAETLGEDTKDLEMRVGLHSGPTTAGVLRGERGRFQLFGDTVNVASRMESNSVKGRIHASQSTADALTASGKGHWLTPREEKILAKGKGEMQTYWVQINPGTARTGQCSAHSNHSRGVNNEFVAVANV</sequence>
<dbReference type="GO" id="GO:0004016">
    <property type="term" value="F:adenylate cyclase activity"/>
    <property type="evidence" value="ECO:0007669"/>
    <property type="project" value="TreeGrafter"/>
</dbReference>
<keyword evidence="3" id="KW-0547">Nucleotide-binding</keyword>
<evidence type="ECO:0000256" key="4">
    <source>
        <dbReference type="ARBA" id="ARBA00022989"/>
    </source>
</evidence>
<dbReference type="InterPro" id="IPR050401">
    <property type="entry name" value="Cyclic_nucleotide_synthase"/>
</dbReference>
<keyword evidence="6" id="KW-0456">Lyase</keyword>
<dbReference type="PANTHER" id="PTHR11920">
    <property type="entry name" value="GUANYLYL CYCLASE"/>
    <property type="match status" value="1"/>
</dbReference>
<dbReference type="GO" id="GO:0001653">
    <property type="term" value="F:peptide receptor activity"/>
    <property type="evidence" value="ECO:0007669"/>
    <property type="project" value="TreeGrafter"/>
</dbReference>
<comment type="caution">
    <text evidence="10">The sequence shown here is derived from an EMBL/GenBank/DDBJ whole genome shotgun (WGS) entry which is preliminary data.</text>
</comment>
<gene>
    <name evidence="10" type="ORF">SEMRO_21_G014500.1</name>
</gene>
<reference evidence="10" key="1">
    <citation type="submission" date="2020-06" db="EMBL/GenBank/DDBJ databases">
        <authorList>
            <consortium name="Plant Systems Biology data submission"/>
        </authorList>
    </citation>
    <scope>NUCLEOTIDE SEQUENCE</scope>
    <source>
        <strain evidence="10">D6</strain>
    </source>
</reference>
<dbReference type="PANTHER" id="PTHR11920:SF335">
    <property type="entry name" value="GUANYLATE CYCLASE"/>
    <property type="match status" value="1"/>
</dbReference>
<dbReference type="GO" id="GO:0035556">
    <property type="term" value="P:intracellular signal transduction"/>
    <property type="evidence" value="ECO:0007669"/>
    <property type="project" value="InterPro"/>
</dbReference>
<dbReference type="InterPro" id="IPR029787">
    <property type="entry name" value="Nucleotide_cyclase"/>
</dbReference>
<name>A0A9N8H5B4_9STRA</name>
<accession>A0A9N8H5B4</accession>
<evidence type="ECO:0000256" key="1">
    <source>
        <dbReference type="ARBA" id="ARBA00004370"/>
    </source>
</evidence>
<evidence type="ECO:0000256" key="7">
    <source>
        <dbReference type="SAM" id="MobiDB-lite"/>
    </source>
</evidence>
<feature type="transmembrane region" description="Helical" evidence="8">
    <location>
        <begin position="75"/>
        <end position="99"/>
    </location>
</feature>
<protein>
    <submittedName>
        <fullName evidence="10">Receptor-type guanylate cyclase gcy</fullName>
    </submittedName>
</protein>
<dbReference type="Pfam" id="PF00211">
    <property type="entry name" value="Guanylate_cyc"/>
    <property type="match status" value="1"/>
</dbReference>
<keyword evidence="5 8" id="KW-0472">Membrane</keyword>
<dbReference type="GO" id="GO:0005886">
    <property type="term" value="C:plasma membrane"/>
    <property type="evidence" value="ECO:0007669"/>
    <property type="project" value="TreeGrafter"/>
</dbReference>
<comment type="subcellular location">
    <subcellularLocation>
        <location evidence="1">Membrane</location>
    </subcellularLocation>
</comment>
<dbReference type="GO" id="GO:0000166">
    <property type="term" value="F:nucleotide binding"/>
    <property type="evidence" value="ECO:0007669"/>
    <property type="project" value="UniProtKB-KW"/>
</dbReference>
<dbReference type="GO" id="GO:0007168">
    <property type="term" value="P:receptor guanylyl cyclase signaling pathway"/>
    <property type="evidence" value="ECO:0007669"/>
    <property type="project" value="TreeGrafter"/>
</dbReference>
<evidence type="ECO:0000313" key="11">
    <source>
        <dbReference type="Proteomes" id="UP001153069"/>
    </source>
</evidence>
<dbReference type="CDD" id="cd07302">
    <property type="entry name" value="CHD"/>
    <property type="match status" value="1"/>
</dbReference>
<feature type="transmembrane region" description="Helical" evidence="8">
    <location>
        <begin position="458"/>
        <end position="478"/>
    </location>
</feature>
<evidence type="ECO:0000259" key="9">
    <source>
        <dbReference type="PROSITE" id="PS50125"/>
    </source>
</evidence>
<feature type="compositionally biased region" description="Polar residues" evidence="7">
    <location>
        <begin position="1"/>
        <end position="11"/>
    </location>
</feature>
<evidence type="ECO:0000256" key="2">
    <source>
        <dbReference type="ARBA" id="ARBA00022692"/>
    </source>
</evidence>
<organism evidence="10 11">
    <name type="scientific">Seminavis robusta</name>
    <dbReference type="NCBI Taxonomy" id="568900"/>
    <lineage>
        <taxon>Eukaryota</taxon>
        <taxon>Sar</taxon>
        <taxon>Stramenopiles</taxon>
        <taxon>Ochrophyta</taxon>
        <taxon>Bacillariophyta</taxon>
        <taxon>Bacillariophyceae</taxon>
        <taxon>Bacillariophycidae</taxon>
        <taxon>Naviculales</taxon>
        <taxon>Naviculaceae</taxon>
        <taxon>Seminavis</taxon>
    </lineage>
</organism>
<keyword evidence="11" id="KW-1185">Reference proteome</keyword>
<evidence type="ECO:0000256" key="8">
    <source>
        <dbReference type="SAM" id="Phobius"/>
    </source>
</evidence>
<feature type="region of interest" description="Disordered" evidence="7">
    <location>
        <begin position="1"/>
        <end position="51"/>
    </location>
</feature>
<dbReference type="InterPro" id="IPR001054">
    <property type="entry name" value="A/G_cyclase"/>
</dbReference>
<keyword evidence="10" id="KW-0675">Receptor</keyword>
<dbReference type="PROSITE" id="PS50125">
    <property type="entry name" value="GUANYLATE_CYCLASE_2"/>
    <property type="match status" value="1"/>
</dbReference>
<proteinExistence type="predicted"/>
<dbReference type="SUPFAM" id="SSF55073">
    <property type="entry name" value="Nucleotide cyclase"/>
    <property type="match status" value="1"/>
</dbReference>
<dbReference type="Gene3D" id="3.30.70.1230">
    <property type="entry name" value="Nucleotide cyclase"/>
    <property type="match status" value="1"/>
</dbReference>
<feature type="domain" description="Guanylate cyclase" evidence="9">
    <location>
        <begin position="553"/>
        <end position="688"/>
    </location>
</feature>
<dbReference type="SMART" id="SM00044">
    <property type="entry name" value="CYCc"/>
    <property type="match status" value="1"/>
</dbReference>
<keyword evidence="4 8" id="KW-1133">Transmembrane helix</keyword>
<evidence type="ECO:0000256" key="5">
    <source>
        <dbReference type="ARBA" id="ARBA00023136"/>
    </source>
</evidence>
<keyword evidence="2 8" id="KW-0812">Transmembrane</keyword>
<dbReference type="AlphaFoldDB" id="A0A9N8H5B4"/>
<dbReference type="EMBL" id="CAICTM010000021">
    <property type="protein sequence ID" value="CAB9497503.1"/>
    <property type="molecule type" value="Genomic_DNA"/>
</dbReference>
<dbReference type="GO" id="GO:0004383">
    <property type="term" value="F:guanylate cyclase activity"/>
    <property type="evidence" value="ECO:0007669"/>
    <property type="project" value="TreeGrafter"/>
</dbReference>